<feature type="transmembrane region" description="Helical" evidence="7">
    <location>
        <begin position="20"/>
        <end position="41"/>
    </location>
</feature>
<evidence type="ECO:0000259" key="8">
    <source>
        <dbReference type="Pfam" id="PF00924"/>
    </source>
</evidence>
<dbReference type="InterPro" id="IPR006685">
    <property type="entry name" value="MscS_channel_2nd"/>
</dbReference>
<reference evidence="10 11" key="1">
    <citation type="journal article" date="2022" name="Nat. Microbiol.">
        <title>The microbiome of a bacterivorous marine choanoflagellate contains a resource-demanding obligate bacterial associate.</title>
        <authorList>
            <person name="Needham D.M."/>
            <person name="Poirier C."/>
            <person name="Bachy C."/>
            <person name="George E.E."/>
            <person name="Wilken S."/>
            <person name="Yung C.C.M."/>
            <person name="Limardo A.J."/>
            <person name="Morando M."/>
            <person name="Sudek L."/>
            <person name="Malmstrom R.R."/>
            <person name="Keeling P.J."/>
            <person name="Santoro A.E."/>
            <person name="Worden A.Z."/>
        </authorList>
    </citation>
    <scope>NUCLEOTIDE SEQUENCE [LARGE SCALE GENOMIC DNA]</scope>
    <source>
        <strain evidence="10 11">Comchoano-2</strain>
    </source>
</reference>
<comment type="similarity">
    <text evidence="2 7">Belongs to the MscS (TC 1.A.23) family.</text>
</comment>
<protein>
    <recommendedName>
        <fullName evidence="7">Small-conductance mechanosensitive channel</fullName>
    </recommendedName>
</protein>
<accession>A0ABT1L5J1</accession>
<feature type="transmembrane region" description="Helical" evidence="7">
    <location>
        <begin position="95"/>
        <end position="116"/>
    </location>
</feature>
<keyword evidence="5 7" id="KW-1133">Transmembrane helix</keyword>
<dbReference type="InterPro" id="IPR045275">
    <property type="entry name" value="MscS_archaea/bacteria_type"/>
</dbReference>
<feature type="domain" description="Mechanosensitive ion channel MscS" evidence="8">
    <location>
        <begin position="103"/>
        <end position="163"/>
    </location>
</feature>
<dbReference type="Pfam" id="PF00924">
    <property type="entry name" value="MS_channel_2nd"/>
    <property type="match status" value="1"/>
</dbReference>
<dbReference type="Gene3D" id="2.30.30.60">
    <property type="match status" value="1"/>
</dbReference>
<comment type="caution">
    <text evidence="7">Lacks conserved residue(s) required for the propagation of feature annotation.</text>
</comment>
<dbReference type="InterPro" id="IPR049142">
    <property type="entry name" value="MS_channel_1st"/>
</dbReference>
<comment type="subcellular location">
    <subcellularLocation>
        <location evidence="7">Cell inner membrane</location>
        <topology evidence="7">Multi-pass membrane protein</topology>
    </subcellularLocation>
    <subcellularLocation>
        <location evidence="1">Cell membrane</location>
        <topology evidence="1">Multi-pass membrane protein</topology>
    </subcellularLocation>
</comment>
<proteinExistence type="inferred from homology"/>
<keyword evidence="7" id="KW-0407">Ion channel</keyword>
<dbReference type="InterPro" id="IPR023408">
    <property type="entry name" value="MscS_beta-dom_sf"/>
</dbReference>
<keyword evidence="11" id="KW-1185">Reference proteome</keyword>
<keyword evidence="7" id="KW-0997">Cell inner membrane</keyword>
<organism evidence="10 11">
    <name type="scientific">Candidatus Synchoanobacter obligatus</name>
    <dbReference type="NCBI Taxonomy" id="2919597"/>
    <lineage>
        <taxon>Bacteria</taxon>
        <taxon>Pseudomonadati</taxon>
        <taxon>Pseudomonadota</taxon>
        <taxon>Gammaproteobacteria</taxon>
        <taxon>Candidatus Comchoanobacterales</taxon>
        <taxon>Candidatus Comchoanobacteraceae</taxon>
        <taxon>Candidatus Synchoanobacter</taxon>
    </lineage>
</organism>
<dbReference type="RefSeq" id="WP_258569540.1">
    <property type="nucleotide sequence ID" value="NZ_JAKUDN010000002.1"/>
</dbReference>
<comment type="caution">
    <text evidence="10">The sequence shown here is derived from an EMBL/GenBank/DDBJ whole genome shotgun (WGS) entry which is preliminary data.</text>
</comment>
<dbReference type="InterPro" id="IPR011014">
    <property type="entry name" value="MscS_channel_TM-2"/>
</dbReference>
<feature type="transmembrane region" description="Helical" evidence="7">
    <location>
        <begin position="53"/>
        <end position="75"/>
    </location>
</feature>
<comment type="function">
    <text evidence="7">Mechanosensitive channel that participates in the regulation of osmotic pressure changes within the cell, opening in response to stretch forces in the membrane lipid bilayer, without the need for other proteins. Contributes to normal resistance to hypoosmotic shock. Forms an ion channel of 1.0 nanosiemens conductance with a slight preference for anions.</text>
</comment>
<name>A0ABT1L5J1_9GAMM</name>
<evidence type="ECO:0000256" key="6">
    <source>
        <dbReference type="ARBA" id="ARBA00023136"/>
    </source>
</evidence>
<keyword evidence="7" id="KW-0813">Transport</keyword>
<sequence>MDDRLASMMWMVEYVDTNRVSLSLVIIVFYGILKRLIGVVVRGIHANFSDQQASVVGLLGKIASVVLWILTLMSLLGTWGVDTAPLIASIGLSGFALSFALKDLIGNVLSGVLLLLHRPFAPGDMIEVGGITGKILSIDLRYTILSNESGKHFFPNSQMTSMRVTVTEG</sequence>
<dbReference type="InterPro" id="IPR010920">
    <property type="entry name" value="LSM_dom_sf"/>
</dbReference>
<dbReference type="SUPFAM" id="SSF82861">
    <property type="entry name" value="Mechanosensitive channel protein MscS (YggB), transmembrane region"/>
    <property type="match status" value="1"/>
</dbReference>
<dbReference type="PANTHER" id="PTHR30221:SF1">
    <property type="entry name" value="SMALL-CONDUCTANCE MECHANOSENSITIVE CHANNEL"/>
    <property type="match status" value="1"/>
</dbReference>
<gene>
    <name evidence="10" type="ORF">MKS91_03920</name>
</gene>
<evidence type="ECO:0000313" key="10">
    <source>
        <dbReference type="EMBL" id="MCP8352436.1"/>
    </source>
</evidence>
<keyword evidence="6 7" id="KW-0472">Membrane</keyword>
<dbReference type="EMBL" id="JAKUDN010000002">
    <property type="protein sequence ID" value="MCP8352436.1"/>
    <property type="molecule type" value="Genomic_DNA"/>
</dbReference>
<evidence type="ECO:0000313" key="11">
    <source>
        <dbReference type="Proteomes" id="UP001320768"/>
    </source>
</evidence>
<dbReference type="SUPFAM" id="SSF50182">
    <property type="entry name" value="Sm-like ribonucleoproteins"/>
    <property type="match status" value="1"/>
</dbReference>
<keyword evidence="3" id="KW-1003">Cell membrane</keyword>
<feature type="domain" description="Mechanosensitive ion channel transmembrane helices 2/3" evidence="9">
    <location>
        <begin position="61"/>
        <end position="102"/>
    </location>
</feature>
<evidence type="ECO:0000259" key="9">
    <source>
        <dbReference type="Pfam" id="PF21088"/>
    </source>
</evidence>
<keyword evidence="4 7" id="KW-0812">Transmembrane</keyword>
<keyword evidence="7" id="KW-0406">Ion transport</keyword>
<dbReference type="Gene3D" id="1.10.287.1260">
    <property type="match status" value="1"/>
</dbReference>
<dbReference type="PANTHER" id="PTHR30221">
    <property type="entry name" value="SMALL-CONDUCTANCE MECHANOSENSITIVE CHANNEL"/>
    <property type="match status" value="1"/>
</dbReference>
<dbReference type="Pfam" id="PF21088">
    <property type="entry name" value="MS_channel_1st"/>
    <property type="match status" value="1"/>
</dbReference>
<evidence type="ECO:0000256" key="2">
    <source>
        <dbReference type="ARBA" id="ARBA00008017"/>
    </source>
</evidence>
<evidence type="ECO:0000256" key="1">
    <source>
        <dbReference type="ARBA" id="ARBA00004651"/>
    </source>
</evidence>
<dbReference type="Proteomes" id="UP001320768">
    <property type="component" value="Unassembled WGS sequence"/>
</dbReference>
<evidence type="ECO:0000256" key="3">
    <source>
        <dbReference type="ARBA" id="ARBA00022475"/>
    </source>
</evidence>
<evidence type="ECO:0000256" key="7">
    <source>
        <dbReference type="RuleBase" id="RU369025"/>
    </source>
</evidence>
<evidence type="ECO:0000256" key="4">
    <source>
        <dbReference type="ARBA" id="ARBA00022692"/>
    </source>
</evidence>
<comment type="subunit">
    <text evidence="7">Homoheptamer.</text>
</comment>
<evidence type="ECO:0000256" key="5">
    <source>
        <dbReference type="ARBA" id="ARBA00022989"/>
    </source>
</evidence>